<evidence type="ECO:0000256" key="2">
    <source>
        <dbReference type="ARBA" id="ARBA00007599"/>
    </source>
</evidence>
<evidence type="ECO:0000256" key="8">
    <source>
        <dbReference type="ARBA" id="ARBA00022840"/>
    </source>
</evidence>
<dbReference type="GO" id="GO:0046872">
    <property type="term" value="F:metal ion binding"/>
    <property type="evidence" value="ECO:0007669"/>
    <property type="project" value="UniProtKB-KW"/>
</dbReference>
<dbReference type="GO" id="GO:0005737">
    <property type="term" value="C:cytoplasm"/>
    <property type="evidence" value="ECO:0007669"/>
    <property type="project" value="UniProtKB-SubCell"/>
</dbReference>
<evidence type="ECO:0000256" key="3">
    <source>
        <dbReference type="ARBA" id="ARBA00019010"/>
    </source>
</evidence>
<dbReference type="NCBIfam" id="TIGR00150">
    <property type="entry name" value="T6A_YjeE"/>
    <property type="match status" value="1"/>
</dbReference>
<dbReference type="STRING" id="1123282.SAMN02745823_00023"/>
<evidence type="ECO:0000313" key="11">
    <source>
        <dbReference type="EMBL" id="SHH48129.1"/>
    </source>
</evidence>
<dbReference type="AlphaFoldDB" id="A0A1M5TBN8"/>
<evidence type="ECO:0000256" key="5">
    <source>
        <dbReference type="ARBA" id="ARBA00022694"/>
    </source>
</evidence>
<keyword evidence="8" id="KW-0067">ATP-binding</keyword>
<gene>
    <name evidence="11" type="ORF">SAMN02745823_00023</name>
</gene>
<keyword evidence="7" id="KW-0547">Nucleotide-binding</keyword>
<dbReference type="GO" id="GO:0002949">
    <property type="term" value="P:tRNA threonylcarbamoyladenosine modification"/>
    <property type="evidence" value="ECO:0007669"/>
    <property type="project" value="InterPro"/>
</dbReference>
<dbReference type="GO" id="GO:0005524">
    <property type="term" value="F:ATP binding"/>
    <property type="evidence" value="ECO:0007669"/>
    <property type="project" value="UniProtKB-KW"/>
</dbReference>
<evidence type="ECO:0000256" key="7">
    <source>
        <dbReference type="ARBA" id="ARBA00022741"/>
    </source>
</evidence>
<dbReference type="InterPro" id="IPR027417">
    <property type="entry name" value="P-loop_NTPase"/>
</dbReference>
<keyword evidence="5" id="KW-0819">tRNA processing</keyword>
<dbReference type="Proteomes" id="UP000183995">
    <property type="component" value="Unassembled WGS sequence"/>
</dbReference>
<keyword evidence="6" id="KW-0479">Metal-binding</keyword>
<dbReference type="RefSeq" id="WP_073075629.1">
    <property type="nucleotide sequence ID" value="NZ_FQXV01000001.1"/>
</dbReference>
<comment type="similarity">
    <text evidence="2">Belongs to the TsaE family.</text>
</comment>
<keyword evidence="9" id="KW-0460">Magnesium</keyword>
<keyword evidence="12" id="KW-1185">Reference proteome</keyword>
<keyword evidence="4" id="KW-0963">Cytoplasm</keyword>
<dbReference type="Gene3D" id="3.40.50.300">
    <property type="entry name" value="P-loop containing nucleotide triphosphate hydrolases"/>
    <property type="match status" value="1"/>
</dbReference>
<dbReference type="OrthoDB" id="9815896at2"/>
<proteinExistence type="inferred from homology"/>
<evidence type="ECO:0000256" key="4">
    <source>
        <dbReference type="ARBA" id="ARBA00022490"/>
    </source>
</evidence>
<dbReference type="SUPFAM" id="SSF52540">
    <property type="entry name" value="P-loop containing nucleoside triphosphate hydrolases"/>
    <property type="match status" value="1"/>
</dbReference>
<dbReference type="PANTHER" id="PTHR33540">
    <property type="entry name" value="TRNA THREONYLCARBAMOYLADENOSINE BIOSYNTHESIS PROTEIN TSAE"/>
    <property type="match status" value="1"/>
</dbReference>
<accession>A0A1M5TBN8</accession>
<reference evidence="11 12" key="1">
    <citation type="submission" date="2016-11" db="EMBL/GenBank/DDBJ databases">
        <authorList>
            <person name="Jaros S."/>
            <person name="Januszkiewicz K."/>
            <person name="Wedrychowicz H."/>
        </authorList>
    </citation>
    <scope>NUCLEOTIDE SEQUENCE [LARGE SCALE GENOMIC DNA]</scope>
    <source>
        <strain evidence="11 12">DSM 10068</strain>
    </source>
</reference>
<comment type="subcellular location">
    <subcellularLocation>
        <location evidence="1">Cytoplasm</location>
    </subcellularLocation>
</comment>
<evidence type="ECO:0000256" key="6">
    <source>
        <dbReference type="ARBA" id="ARBA00022723"/>
    </source>
</evidence>
<name>A0A1M5TBN8_9FIRM</name>
<dbReference type="PANTHER" id="PTHR33540:SF2">
    <property type="entry name" value="TRNA THREONYLCARBAMOYLADENOSINE BIOSYNTHESIS PROTEIN TSAE"/>
    <property type="match status" value="1"/>
</dbReference>
<organism evidence="11 12">
    <name type="scientific">Sporobacter termitidis DSM 10068</name>
    <dbReference type="NCBI Taxonomy" id="1123282"/>
    <lineage>
        <taxon>Bacteria</taxon>
        <taxon>Bacillati</taxon>
        <taxon>Bacillota</taxon>
        <taxon>Clostridia</taxon>
        <taxon>Eubacteriales</taxon>
        <taxon>Oscillospiraceae</taxon>
        <taxon>Sporobacter</taxon>
    </lineage>
</organism>
<evidence type="ECO:0000313" key="12">
    <source>
        <dbReference type="Proteomes" id="UP000183995"/>
    </source>
</evidence>
<sequence>MTFISNSEADTAAAGRSLAGKLKGGGVVALYGDLGAGKTAFVRGLAAGLGYTGRVTSPTFTIVNEYIGGTPLFHFDMYRLKNEDELFEIGWEDYLQRGGVIAVEWSENAEHSFPGDTVRVRISKTGEERRTIDIEFPEGQA</sequence>
<dbReference type="Pfam" id="PF02367">
    <property type="entry name" value="TsaE"/>
    <property type="match status" value="1"/>
</dbReference>
<evidence type="ECO:0000256" key="1">
    <source>
        <dbReference type="ARBA" id="ARBA00004496"/>
    </source>
</evidence>
<evidence type="ECO:0000256" key="10">
    <source>
        <dbReference type="ARBA" id="ARBA00032441"/>
    </source>
</evidence>
<evidence type="ECO:0000256" key="9">
    <source>
        <dbReference type="ARBA" id="ARBA00022842"/>
    </source>
</evidence>
<dbReference type="EMBL" id="FQXV01000001">
    <property type="protein sequence ID" value="SHH48129.1"/>
    <property type="molecule type" value="Genomic_DNA"/>
</dbReference>
<dbReference type="InterPro" id="IPR003442">
    <property type="entry name" value="T6A_TsaE"/>
</dbReference>
<protein>
    <recommendedName>
        <fullName evidence="3">tRNA threonylcarbamoyladenosine biosynthesis protein TsaE</fullName>
    </recommendedName>
    <alternativeName>
        <fullName evidence="10">t(6)A37 threonylcarbamoyladenosine biosynthesis protein TsaE</fullName>
    </alternativeName>
</protein>